<dbReference type="InterPro" id="IPR001264">
    <property type="entry name" value="Glyco_trans_51"/>
</dbReference>
<feature type="domain" description="Penicillin-binding protein transpeptidase" evidence="18">
    <location>
        <begin position="418"/>
        <end position="662"/>
    </location>
</feature>
<sequence length="969" mass="108406">MNMKEKLLRFWDTLKRWWHEGIVQRTSRITYDVVWNIILFTCVIMFIGFFLVGGIGLGYFASLVKDEPIRDKESMAMDIYNYSETSSIYFAGEVYAGDIRSDLYREDTTLKEVSPILIDAVIATEDEYFMEHEGVVPKAILRAMVQELTNSSIQTGGSTLTQQLIKNQILTNEVSFERKAKEILLAMRLEQFFEKDEIMEAYLNIIPYGRNSSGRNIAGIQTASQGIFGVDANELSLPQAAYLAGLPQSPSVYTPFLTSGEIKDEDGLQPGINRMKTVLNRMHDMNYITDEELNEALEYDIAQDFTEGKPSIVDQYPYLTFEVEKRAKDIIKDVLMEQDGITKEDIDEDENLEAEYEELAERAMRMDGYEIHTTIDKGIYDAMQEVARNYENYGYDRTFTKTNDEGESYEVTERIQTGAVMIENSSGRIVSFVGGRGHDEDHSNNYAFNTVRSIGSTSKPILVYGPAMEAGVVQPGTPIADYPKTFGNYKVSNYGGGSYGMVSARKALESSYNIPAVDTYMRIINEDPAANYLEKMGVTSLTEGDHYHPSLSLGAMDHGISVEETVNSYSTLGNNGKFVDGYMIEKIVNPDGEVIYEHESEPVEIFSPQTNYLTLDMMRGVVSNGTARYLNSQLNNTTVDWAGKTGTSQEYKDAWFMGTNPNITMGTWIGYDTPYSINAQNHPLSYSHRNLQLWAKLINAAANENPELVTPTDRFERPGGIVERSYCAISGMLPSELCEQAGLVKTDLFNEKYVPSEKDDSLISGSYVVVDGKSVKAGPNTPSEFVEGDGLMFNPEWLKRKGYDNLNDISQLYPRTESEKWEKIAAPSGSVGSSIEDDGKAPASPSSIKKSGSNLTWNTSSSKDVVGYRVYRSSEPGENFKKIGSTTSTSYDIGNDNGVYIVRAVDYFGEESDNSSEVIVGETSDKEEETPDNETNDESERNEENEDENSDEETDESNNEESESESDEE</sequence>
<keyword evidence="12" id="KW-0511">Multifunctional enzyme</keyword>
<evidence type="ECO:0000256" key="2">
    <source>
        <dbReference type="ARBA" id="ARBA00022645"/>
    </source>
</evidence>
<organism evidence="20 21">
    <name type="scientific">Oceanobacillus kimchii</name>
    <dbReference type="NCBI Taxonomy" id="746691"/>
    <lineage>
        <taxon>Bacteria</taxon>
        <taxon>Bacillati</taxon>
        <taxon>Bacillota</taxon>
        <taxon>Bacilli</taxon>
        <taxon>Bacillales</taxon>
        <taxon>Bacillaceae</taxon>
        <taxon>Oceanobacillus</taxon>
    </lineage>
</organism>
<dbReference type="Gene3D" id="3.90.1310.40">
    <property type="match status" value="1"/>
</dbReference>
<dbReference type="SUPFAM" id="SSF53955">
    <property type="entry name" value="Lysozyme-like"/>
    <property type="match status" value="1"/>
</dbReference>
<dbReference type="InterPro" id="IPR036950">
    <property type="entry name" value="PBP_transglycosylase"/>
</dbReference>
<evidence type="ECO:0000313" key="21">
    <source>
        <dbReference type="Proteomes" id="UP001275436"/>
    </source>
</evidence>
<feature type="compositionally biased region" description="Low complexity" evidence="16">
    <location>
        <begin position="841"/>
        <end position="853"/>
    </location>
</feature>
<dbReference type="InterPro" id="IPR023346">
    <property type="entry name" value="Lysozyme-like_dom_sf"/>
</dbReference>
<dbReference type="Proteomes" id="UP001275436">
    <property type="component" value="Unassembled WGS sequence"/>
</dbReference>
<evidence type="ECO:0000256" key="12">
    <source>
        <dbReference type="ARBA" id="ARBA00023268"/>
    </source>
</evidence>
<dbReference type="RefSeq" id="WP_069685147.1">
    <property type="nucleotide sequence ID" value="NZ_BSKO01000001.1"/>
</dbReference>
<dbReference type="InterPro" id="IPR012338">
    <property type="entry name" value="Beta-lactam/transpept-like"/>
</dbReference>
<evidence type="ECO:0000256" key="15">
    <source>
        <dbReference type="ARBA" id="ARBA00049902"/>
    </source>
</evidence>
<dbReference type="InterPro" id="IPR001460">
    <property type="entry name" value="PCN-bd_Tpept"/>
</dbReference>
<comment type="catalytic activity">
    <reaction evidence="15">
        <text>[GlcNAc-(1-&gt;4)-Mur2Ac(oyl-L-Ala-gamma-D-Glu-L-Lys-D-Ala-D-Ala)](n)-di-trans,octa-cis-undecaprenyl diphosphate + beta-D-GlcNAc-(1-&gt;4)-Mur2Ac(oyl-L-Ala-gamma-D-Glu-L-Lys-D-Ala-D-Ala)-di-trans,octa-cis-undecaprenyl diphosphate = [GlcNAc-(1-&gt;4)-Mur2Ac(oyl-L-Ala-gamma-D-Glu-L-Lys-D-Ala-D-Ala)](n+1)-di-trans,octa-cis-undecaprenyl diphosphate + di-trans,octa-cis-undecaprenyl diphosphate + H(+)</text>
        <dbReference type="Rhea" id="RHEA:23708"/>
        <dbReference type="Rhea" id="RHEA-COMP:9602"/>
        <dbReference type="Rhea" id="RHEA-COMP:9603"/>
        <dbReference type="ChEBI" id="CHEBI:15378"/>
        <dbReference type="ChEBI" id="CHEBI:58405"/>
        <dbReference type="ChEBI" id="CHEBI:60033"/>
        <dbReference type="ChEBI" id="CHEBI:78435"/>
        <dbReference type="EC" id="2.4.99.28"/>
    </reaction>
</comment>
<dbReference type="InterPro" id="IPR013783">
    <property type="entry name" value="Ig-like_fold"/>
</dbReference>
<dbReference type="Gene3D" id="3.40.710.10">
    <property type="entry name" value="DD-peptidase/beta-lactamase superfamily"/>
    <property type="match status" value="1"/>
</dbReference>
<keyword evidence="8" id="KW-0133">Cell shape</keyword>
<evidence type="ECO:0000256" key="6">
    <source>
        <dbReference type="ARBA" id="ARBA00022692"/>
    </source>
</evidence>
<dbReference type="Pfam" id="PF00912">
    <property type="entry name" value="Transgly"/>
    <property type="match status" value="1"/>
</dbReference>
<keyword evidence="3" id="KW-0645">Protease</keyword>
<keyword evidence="21" id="KW-1185">Reference proteome</keyword>
<dbReference type="GO" id="GO:0004180">
    <property type="term" value="F:carboxypeptidase activity"/>
    <property type="evidence" value="ECO:0007669"/>
    <property type="project" value="UniProtKB-KW"/>
</dbReference>
<accession>A0ABQ5TMB3</accession>
<evidence type="ECO:0000256" key="9">
    <source>
        <dbReference type="ARBA" id="ARBA00022984"/>
    </source>
</evidence>
<dbReference type="Gene3D" id="2.60.40.10">
    <property type="entry name" value="Immunoglobulins"/>
    <property type="match status" value="1"/>
</dbReference>
<keyword evidence="6 17" id="KW-0812">Transmembrane</keyword>
<evidence type="ECO:0000256" key="8">
    <source>
        <dbReference type="ARBA" id="ARBA00022960"/>
    </source>
</evidence>
<feature type="region of interest" description="Disordered" evidence="16">
    <location>
        <begin position="909"/>
        <end position="969"/>
    </location>
</feature>
<evidence type="ECO:0000313" key="20">
    <source>
        <dbReference type="EMBL" id="GLO66884.1"/>
    </source>
</evidence>
<keyword evidence="4" id="KW-0328">Glycosyltransferase</keyword>
<proteinExistence type="predicted"/>
<evidence type="ECO:0000256" key="17">
    <source>
        <dbReference type="SAM" id="Phobius"/>
    </source>
</evidence>
<dbReference type="PANTHER" id="PTHR32282:SF32">
    <property type="entry name" value="PENICILLIN-BINDING PROTEIN 2A"/>
    <property type="match status" value="1"/>
</dbReference>
<dbReference type="Pfam" id="PF00905">
    <property type="entry name" value="Transpeptidase"/>
    <property type="match status" value="1"/>
</dbReference>
<feature type="region of interest" description="Disordered" evidence="16">
    <location>
        <begin position="876"/>
        <end position="895"/>
    </location>
</feature>
<keyword evidence="2 20" id="KW-0121">Carboxypeptidase</keyword>
<keyword evidence="11 17" id="KW-0472">Membrane</keyword>
<evidence type="ECO:0000256" key="14">
    <source>
        <dbReference type="ARBA" id="ARBA00034000"/>
    </source>
</evidence>
<name>A0ABQ5TMB3_9BACI</name>
<evidence type="ECO:0000256" key="11">
    <source>
        <dbReference type="ARBA" id="ARBA00023136"/>
    </source>
</evidence>
<dbReference type="SUPFAM" id="SSF56601">
    <property type="entry name" value="beta-lactamase/transpeptidase-like"/>
    <property type="match status" value="1"/>
</dbReference>
<keyword evidence="13" id="KW-0961">Cell wall biogenesis/degradation</keyword>
<feature type="compositionally biased region" description="Acidic residues" evidence="16">
    <location>
        <begin position="925"/>
        <end position="969"/>
    </location>
</feature>
<feature type="transmembrane region" description="Helical" evidence="17">
    <location>
        <begin position="33"/>
        <end position="60"/>
    </location>
</feature>
<keyword evidence="7" id="KW-0378">Hydrolase</keyword>
<evidence type="ECO:0000259" key="18">
    <source>
        <dbReference type="Pfam" id="PF00905"/>
    </source>
</evidence>
<evidence type="ECO:0000256" key="16">
    <source>
        <dbReference type="SAM" id="MobiDB-lite"/>
    </source>
</evidence>
<protein>
    <submittedName>
        <fullName evidence="20">Carboxypeptidase</fullName>
    </submittedName>
</protein>
<keyword evidence="1" id="KW-1003">Cell membrane</keyword>
<evidence type="ECO:0000256" key="1">
    <source>
        <dbReference type="ARBA" id="ARBA00022475"/>
    </source>
</evidence>
<keyword evidence="5" id="KW-0808">Transferase</keyword>
<feature type="region of interest" description="Disordered" evidence="16">
    <location>
        <begin position="825"/>
        <end position="856"/>
    </location>
</feature>
<evidence type="ECO:0000256" key="4">
    <source>
        <dbReference type="ARBA" id="ARBA00022676"/>
    </source>
</evidence>
<evidence type="ECO:0000256" key="3">
    <source>
        <dbReference type="ARBA" id="ARBA00022670"/>
    </source>
</evidence>
<evidence type="ECO:0000256" key="13">
    <source>
        <dbReference type="ARBA" id="ARBA00023316"/>
    </source>
</evidence>
<dbReference type="InterPro" id="IPR050396">
    <property type="entry name" value="Glycosyltr_51/Transpeptidase"/>
</dbReference>
<evidence type="ECO:0000256" key="10">
    <source>
        <dbReference type="ARBA" id="ARBA00022989"/>
    </source>
</evidence>
<gene>
    <name evidence="20" type="ORF">MACH08_26680</name>
</gene>
<reference evidence="20 21" key="1">
    <citation type="submission" date="2023-02" db="EMBL/GenBank/DDBJ databases">
        <title>Oceanobacillus kimchii IFOP_LL358 isolated form Alexandrium catenella lab strain.</title>
        <authorList>
            <person name="Gajardo G."/>
            <person name="Ueki S."/>
            <person name="Maruyama F."/>
        </authorList>
    </citation>
    <scope>NUCLEOTIDE SEQUENCE [LARGE SCALE GENOMIC DNA]</scope>
    <source>
        <strain evidence="20 21">IFOP_LL358</strain>
    </source>
</reference>
<comment type="caution">
    <text evidence="20">The sequence shown here is derived from an EMBL/GenBank/DDBJ whole genome shotgun (WGS) entry which is preliminary data.</text>
</comment>
<evidence type="ECO:0000256" key="5">
    <source>
        <dbReference type="ARBA" id="ARBA00022679"/>
    </source>
</evidence>
<keyword evidence="10 17" id="KW-1133">Transmembrane helix</keyword>
<evidence type="ECO:0000256" key="7">
    <source>
        <dbReference type="ARBA" id="ARBA00022801"/>
    </source>
</evidence>
<dbReference type="EMBL" id="BSKO01000001">
    <property type="protein sequence ID" value="GLO66884.1"/>
    <property type="molecule type" value="Genomic_DNA"/>
</dbReference>
<comment type="catalytic activity">
    <reaction evidence="14">
        <text>Preferential cleavage: (Ac)2-L-Lys-D-Ala-|-D-Ala. Also transpeptidation of peptidyl-alanyl moieties that are N-acyl substituents of D-alanine.</text>
        <dbReference type="EC" id="3.4.16.4"/>
    </reaction>
</comment>
<evidence type="ECO:0000259" key="19">
    <source>
        <dbReference type="Pfam" id="PF00912"/>
    </source>
</evidence>
<feature type="domain" description="Glycosyl transferase family 51" evidence="19">
    <location>
        <begin position="101"/>
        <end position="283"/>
    </location>
</feature>
<dbReference type="PANTHER" id="PTHR32282">
    <property type="entry name" value="BINDING PROTEIN TRANSPEPTIDASE, PUTATIVE-RELATED"/>
    <property type="match status" value="1"/>
</dbReference>
<dbReference type="Gene3D" id="1.10.3810.10">
    <property type="entry name" value="Biosynthetic peptidoglycan transglycosylase-like"/>
    <property type="match status" value="1"/>
</dbReference>
<keyword evidence="9" id="KW-0573">Peptidoglycan synthesis</keyword>